<reference evidence="1 2" key="1">
    <citation type="journal article" date="2022" name="bioRxiv">
        <title>The genome of the oomycete Peronosclerospora sorghi, a cosmopolitan pathogen of maize and sorghum, is inflated with dispersed pseudogenes.</title>
        <authorList>
            <person name="Fletcher K."/>
            <person name="Martin F."/>
            <person name="Isakeit T."/>
            <person name="Cavanaugh K."/>
            <person name="Magill C."/>
            <person name="Michelmore R."/>
        </authorList>
    </citation>
    <scope>NUCLEOTIDE SEQUENCE [LARGE SCALE GENOMIC DNA]</scope>
    <source>
        <strain evidence="1">P6</strain>
    </source>
</reference>
<gene>
    <name evidence="1" type="ORF">PsorP6_015565</name>
</gene>
<dbReference type="Proteomes" id="UP001163321">
    <property type="component" value="Chromosome 10"/>
</dbReference>
<dbReference type="EMBL" id="CM047589">
    <property type="protein sequence ID" value="KAI9919998.1"/>
    <property type="molecule type" value="Genomic_DNA"/>
</dbReference>
<name>A0ACC0WQ23_9STRA</name>
<protein>
    <submittedName>
        <fullName evidence="1">Uncharacterized protein</fullName>
    </submittedName>
</protein>
<proteinExistence type="predicted"/>
<organism evidence="1 2">
    <name type="scientific">Peronosclerospora sorghi</name>
    <dbReference type="NCBI Taxonomy" id="230839"/>
    <lineage>
        <taxon>Eukaryota</taxon>
        <taxon>Sar</taxon>
        <taxon>Stramenopiles</taxon>
        <taxon>Oomycota</taxon>
        <taxon>Peronosporomycetes</taxon>
        <taxon>Peronosporales</taxon>
        <taxon>Peronosporaceae</taxon>
        <taxon>Peronosclerospora</taxon>
    </lineage>
</organism>
<keyword evidence="2" id="KW-1185">Reference proteome</keyword>
<evidence type="ECO:0000313" key="1">
    <source>
        <dbReference type="EMBL" id="KAI9919998.1"/>
    </source>
</evidence>
<evidence type="ECO:0000313" key="2">
    <source>
        <dbReference type="Proteomes" id="UP001163321"/>
    </source>
</evidence>
<sequence length="74" mass="8367">MKERVMSLSRSSGDYSVFDAPVTLTRSSHKSTCYGDKSFSRRLSDAMSGFGVDESYADSFIDIKRHFGRDTDDR</sequence>
<comment type="caution">
    <text evidence="1">The sequence shown here is derived from an EMBL/GenBank/DDBJ whole genome shotgun (WGS) entry which is preliminary data.</text>
</comment>
<accession>A0ACC0WQ23</accession>